<proteinExistence type="predicted"/>
<dbReference type="AlphaFoldDB" id="F5YWI0"/>
<dbReference type="EMBL" id="CP002329">
    <property type="protein sequence ID" value="AEF35267.1"/>
    <property type="molecule type" value="Genomic_DNA"/>
</dbReference>
<gene>
    <name evidence="1" type="ordered locus">JDM601_1267</name>
</gene>
<evidence type="ECO:0000313" key="2">
    <source>
        <dbReference type="Proteomes" id="UP000009224"/>
    </source>
</evidence>
<dbReference type="Proteomes" id="UP000009224">
    <property type="component" value="Chromosome"/>
</dbReference>
<evidence type="ECO:0000313" key="1">
    <source>
        <dbReference type="EMBL" id="AEF35267.1"/>
    </source>
</evidence>
<keyword evidence="2" id="KW-1185">Reference proteome</keyword>
<organism evidence="1 2">
    <name type="scientific">Mycolicibacter sinensis (strain JDM601)</name>
    <name type="common">Mycobacterium sinense</name>
    <dbReference type="NCBI Taxonomy" id="875328"/>
    <lineage>
        <taxon>Bacteria</taxon>
        <taxon>Bacillati</taxon>
        <taxon>Actinomycetota</taxon>
        <taxon>Actinomycetes</taxon>
        <taxon>Mycobacteriales</taxon>
        <taxon>Mycobacteriaceae</taxon>
        <taxon>Mycolicibacter</taxon>
    </lineage>
</organism>
<reference evidence="1 2" key="1">
    <citation type="journal article" date="2011" name="J. Bacteriol.">
        <title>Complete genome sequence of a novel clinical isolate, the nontuberculous Mycobacterium strain JDM601.</title>
        <authorList>
            <person name="Zhang Z.Y."/>
            <person name="Sun Z.Q."/>
            <person name="Wang Z.L."/>
            <person name="Wen Z.L."/>
            <person name="Sun Q.W."/>
            <person name="Zhu Z.Q."/>
            <person name="Song Y.Z."/>
            <person name="Zhao J.W."/>
            <person name="Wang H.H."/>
            <person name="Zhang S.L."/>
            <person name="Guo X.K."/>
        </authorList>
    </citation>
    <scope>NUCLEOTIDE SEQUENCE [LARGE SCALE GENOMIC DNA]</scope>
    <source>
        <strain evidence="1 2">JDM601</strain>
    </source>
</reference>
<dbReference type="KEGG" id="mjd:JDM601_1267"/>
<accession>F5YWI0</accession>
<protein>
    <submittedName>
        <fullName evidence="1">Uncharacterized protein</fullName>
    </submittedName>
</protein>
<dbReference type="HOGENOM" id="CLU_3330467_0_0_11"/>
<sequence>MLIDAFDKLADGQGMFSQHGSQILQADWSIAQFPWRAQ</sequence>
<name>F5YWI0_MYCSD</name>